<dbReference type="PANTHER" id="PTHR47829:SF3">
    <property type="entry name" value="AMINOGLYCOSIDE PHOSPHOTRANSFERASE DOMAIN-CONTAINING PROTEIN"/>
    <property type="match status" value="1"/>
</dbReference>
<dbReference type="SUPFAM" id="SSF56112">
    <property type="entry name" value="Protein kinase-like (PK-like)"/>
    <property type="match status" value="1"/>
</dbReference>
<feature type="compositionally biased region" description="Polar residues" evidence="1">
    <location>
        <begin position="1"/>
        <end position="20"/>
    </location>
</feature>
<keyword evidence="4" id="KW-1185">Reference proteome</keyword>
<dbReference type="InterPro" id="IPR041726">
    <property type="entry name" value="ACAD10_11_N"/>
</dbReference>
<accession>A0A086Y4P3</accession>
<dbReference type="Proteomes" id="UP000028826">
    <property type="component" value="Unassembled WGS sequence"/>
</dbReference>
<dbReference type="GO" id="GO:0016740">
    <property type="term" value="F:transferase activity"/>
    <property type="evidence" value="ECO:0007669"/>
    <property type="project" value="UniProtKB-KW"/>
</dbReference>
<evidence type="ECO:0000313" key="3">
    <source>
        <dbReference type="EMBL" id="KFI29243.1"/>
    </source>
</evidence>
<dbReference type="Gene3D" id="3.90.1200.10">
    <property type="match status" value="1"/>
</dbReference>
<proteinExistence type="predicted"/>
<dbReference type="RefSeq" id="WP_248700086.1">
    <property type="nucleotide sequence ID" value="NZ_CP035512.1"/>
</dbReference>
<sequence>MTAQDSTARATPLRSTTDQHAGQRAAQPSDIMLIEPLAKHRFDEAALSAWMAQALDEPEKPIKLLQFQGGMSNPTFLVRLADGRRFVLRKKPPGDLLPKAHAVDREYRIMHALGPTAVPTPQMVAYCDDPSVIGVEFFLMEFVEGRIISDPAMAPVARDDRRDVAFSLVDTLAELHKIDWQACGLQDYGRPEGYLARQTSRWSGQYEASKSALPADFDYKGMDWLRDWLLANSAVQEESAITHGDFRVGNTILHPEKPKVVAVLDWELSTIGHPLSDLAYLCLPYRLTGALPGAPDLPASGLPQEAQMLARYVERTGRKDIPDWPVFLAFNCFRYAAIVQGVAARAAQGTASSASADPVRDGARARMVAERGAEIARAYEAGQA</sequence>
<protein>
    <submittedName>
        <fullName evidence="3">Aminoglycoside phosphotransferase</fullName>
    </submittedName>
</protein>
<name>A0A086Y4P3_9RHOB</name>
<evidence type="ECO:0000313" key="4">
    <source>
        <dbReference type="Proteomes" id="UP000028826"/>
    </source>
</evidence>
<dbReference type="InterPro" id="IPR052898">
    <property type="entry name" value="ACAD10-like"/>
</dbReference>
<dbReference type="InterPro" id="IPR011009">
    <property type="entry name" value="Kinase-like_dom_sf"/>
</dbReference>
<reference evidence="3 4" key="1">
    <citation type="submission" date="2014-03" db="EMBL/GenBank/DDBJ databases">
        <title>Genome of Haematobacter massiliensis CCUG 47968.</title>
        <authorList>
            <person name="Wang D."/>
            <person name="Wang G."/>
        </authorList>
    </citation>
    <scope>NUCLEOTIDE SEQUENCE [LARGE SCALE GENOMIC DNA]</scope>
    <source>
        <strain evidence="3 4">CCUG 47968</strain>
    </source>
</reference>
<dbReference type="InterPro" id="IPR002575">
    <property type="entry name" value="Aminoglycoside_PTrfase"/>
</dbReference>
<dbReference type="PANTHER" id="PTHR47829">
    <property type="entry name" value="HYDROLASE, PUTATIVE (AFU_ORTHOLOGUE AFUA_1G12880)-RELATED"/>
    <property type="match status" value="1"/>
</dbReference>
<keyword evidence="3" id="KW-0808">Transferase</keyword>
<dbReference type="CDD" id="cd05154">
    <property type="entry name" value="ACAD10_11_N-like"/>
    <property type="match status" value="1"/>
</dbReference>
<feature type="region of interest" description="Disordered" evidence="1">
    <location>
        <begin position="1"/>
        <end position="27"/>
    </location>
</feature>
<gene>
    <name evidence="3" type="ORF">CN97_16315</name>
</gene>
<evidence type="ECO:0000256" key="1">
    <source>
        <dbReference type="SAM" id="MobiDB-lite"/>
    </source>
</evidence>
<feature type="domain" description="Aminoglycoside phosphotransferase" evidence="2">
    <location>
        <begin position="64"/>
        <end position="285"/>
    </location>
</feature>
<dbReference type="STRING" id="195105.CN97_16315"/>
<evidence type="ECO:0000259" key="2">
    <source>
        <dbReference type="Pfam" id="PF01636"/>
    </source>
</evidence>
<dbReference type="Gene3D" id="3.30.200.20">
    <property type="entry name" value="Phosphorylase Kinase, domain 1"/>
    <property type="match status" value="1"/>
</dbReference>
<organism evidence="3 4">
    <name type="scientific">Haematobacter massiliensis</name>
    <dbReference type="NCBI Taxonomy" id="195105"/>
    <lineage>
        <taxon>Bacteria</taxon>
        <taxon>Pseudomonadati</taxon>
        <taxon>Pseudomonadota</taxon>
        <taxon>Alphaproteobacteria</taxon>
        <taxon>Rhodobacterales</taxon>
        <taxon>Paracoccaceae</taxon>
        <taxon>Haematobacter</taxon>
    </lineage>
</organism>
<dbReference type="EMBL" id="JGYG01000006">
    <property type="protein sequence ID" value="KFI29243.1"/>
    <property type="molecule type" value="Genomic_DNA"/>
</dbReference>
<dbReference type="eggNOG" id="COG3173">
    <property type="taxonomic scope" value="Bacteria"/>
</dbReference>
<dbReference type="AlphaFoldDB" id="A0A086Y4P3"/>
<dbReference type="Pfam" id="PF01636">
    <property type="entry name" value="APH"/>
    <property type="match status" value="1"/>
</dbReference>
<comment type="caution">
    <text evidence="3">The sequence shown here is derived from an EMBL/GenBank/DDBJ whole genome shotgun (WGS) entry which is preliminary data.</text>
</comment>